<dbReference type="EMBL" id="AP018732">
    <property type="protein sequence ID" value="BBE42638.1"/>
    <property type="molecule type" value="Genomic_DNA"/>
</dbReference>
<dbReference type="Proteomes" id="UP000509448">
    <property type="component" value="Chromosome"/>
</dbReference>
<dbReference type="AlphaFoldDB" id="A0A4P2VNY8"/>
<organism evidence="1 2">
    <name type="scientific">Conexivisphaera calida</name>
    <dbReference type="NCBI Taxonomy" id="1874277"/>
    <lineage>
        <taxon>Archaea</taxon>
        <taxon>Nitrososphaerota</taxon>
        <taxon>Conexivisphaeria</taxon>
        <taxon>Conexivisphaerales</taxon>
        <taxon>Conexivisphaeraceae</taxon>
        <taxon>Conexivisphaera</taxon>
    </lineage>
</organism>
<evidence type="ECO:0000313" key="2">
    <source>
        <dbReference type="Proteomes" id="UP000509448"/>
    </source>
</evidence>
<accession>A0A4P2VNY8</accession>
<reference evidence="1 2" key="1">
    <citation type="journal article" date="2019" name="ISME J.">
        <title>Isolation and characterization of a thermophilic sulfur- and iron-reducing thaumarchaeote from a terrestrial acidic hot spring.</title>
        <authorList>
            <person name="Kato S."/>
            <person name="Itoh T."/>
            <person name="Yuki M."/>
            <person name="Nagamori M."/>
            <person name="Ohnishi M."/>
            <person name="Uematsu K."/>
            <person name="Suzuki K."/>
            <person name="Takashina T."/>
            <person name="Ohkuma M."/>
        </authorList>
    </citation>
    <scope>NUCLEOTIDE SEQUENCE [LARGE SCALE GENOMIC DNA]</scope>
    <source>
        <strain evidence="1 2">NAS-02</strain>
    </source>
</reference>
<dbReference type="KEGG" id="ccai:NAS2_1249"/>
<gene>
    <name evidence="1" type="ORF">NAS2_1249</name>
</gene>
<name>A0A4P2VNY8_9ARCH</name>
<sequence length="330" mass="35275">MSARAAADPEYVVEGFLSGDLLGGSVYLLRGQYLLDREDLLEGTACGASARRHALLLSFISPLVCPGNGSVEVMDASSIREEGLKVVASRLMDELSSGGVVLVDSAELMLSAVGDEREYMNLLYTLRRISRMGQGTLVIASAGGPEDVVADYVMEVGPDVIGSRRFRVVRVSSPYSPSSRDRFLLSSDRRILKPASDVERGALDLGELDSVISSLRPGSSLEVYVDDGVPEHLVEGLLEGIASALKGAGVRASIYPGGSKEVGEDGDLLVLGRSEESVGIQIHLGCPTCPQGRPDYLVRMASVGGVIVVFFERPWSAVYYADGLSLRRFE</sequence>
<keyword evidence="2" id="KW-1185">Reference proteome</keyword>
<dbReference type="GeneID" id="55585061"/>
<proteinExistence type="predicted"/>
<protein>
    <submittedName>
        <fullName evidence="1">Uncharacterized protein</fullName>
    </submittedName>
</protein>
<evidence type="ECO:0000313" key="1">
    <source>
        <dbReference type="EMBL" id="BBE42638.1"/>
    </source>
</evidence>
<dbReference type="RefSeq" id="WP_174448849.1">
    <property type="nucleotide sequence ID" value="NZ_AP018732.1"/>
</dbReference>